<dbReference type="KEGG" id="tpx:Turpa_1213"/>
<accession>I4B3K4</accession>
<dbReference type="InterPro" id="IPR011042">
    <property type="entry name" value="6-blade_b-propeller_TolB-like"/>
</dbReference>
<evidence type="ECO:0000313" key="3">
    <source>
        <dbReference type="EMBL" id="AFM11861.1"/>
    </source>
</evidence>
<dbReference type="Gene3D" id="2.40.10.500">
    <property type="match status" value="1"/>
</dbReference>
<dbReference type="AlphaFoldDB" id="I4B3K4"/>
<dbReference type="STRING" id="869212.Turpa_1213"/>
<organism evidence="3 4">
    <name type="scientific">Turneriella parva (strain ATCC BAA-1111 / DSM 21527 / NCTC 11395 / H)</name>
    <name type="common">Leptospira parva</name>
    <dbReference type="NCBI Taxonomy" id="869212"/>
    <lineage>
        <taxon>Bacteria</taxon>
        <taxon>Pseudomonadati</taxon>
        <taxon>Spirochaetota</taxon>
        <taxon>Spirochaetia</taxon>
        <taxon>Leptospirales</taxon>
        <taxon>Leptospiraceae</taxon>
        <taxon>Turneriella</taxon>
    </lineage>
</organism>
<dbReference type="Pfam" id="PF01436">
    <property type="entry name" value="NHL"/>
    <property type="match status" value="1"/>
</dbReference>
<dbReference type="PANTHER" id="PTHR46388">
    <property type="entry name" value="NHL REPEAT-CONTAINING PROTEIN 2"/>
    <property type="match status" value="1"/>
</dbReference>
<name>I4B3K4_TURPD</name>
<dbReference type="SUPFAM" id="SSF63829">
    <property type="entry name" value="Calcium-dependent phosphotriesterase"/>
    <property type="match status" value="1"/>
</dbReference>
<evidence type="ECO:0000313" key="4">
    <source>
        <dbReference type="Proteomes" id="UP000006048"/>
    </source>
</evidence>
<dbReference type="OrthoDB" id="9774579at2"/>
<sequence length="1128" mass="121130">MSHNRRYILTLPLIITALMAVVNCARLGEAPVTFTEMNILPAQPIEPSSVVKPGMGASGGPITWSFWVKTRTAAADAMLGSFNPFYKLDARRISVSENFALYLEQSSNALIPASSVKVGSITAASITISGLPSTSDLAQGMRVTGSGIPADTAVATITDASTVTLTKPATVTDGFAVLTFSAIRVRDGNLTVSSAVINGLSSTADLAVDMKVTGAGIPDGACILTITNGSTIVLNKGATNLGASTLSFHPGGDAVLCAMERAYANLKSIYGSGEHPYANNNARIVILAYNIQDDYATTGNYVGGYFSPRDLYSNNFTKALFTDPVALQQYSGQIGALGGYSNEMSIVHYDLNPGYSTNAAQVNDIVIHELSHLFTYSRRVITHRLLNHDLWIAEGIAENAPHVTIATANVQQLRLTQLASPSVIDYYQDAPQLTDFLGWASKVIAYLQSNLFFNYLRHRAEMVSGGNATTFMTQLMTQTDQTINGLDTLLQTRIPGETFSSLYGDFVITHYLSLLGIPIDPTTGLNNGAASQTRFSFSNVQIGNSAATVNGTTIKSKYSNNIPFNFEGPKCADGSVGLKPNSYVYFRHRFDGGDKTTTNAAGATGVVAGELPLKYVINTRSENSMISATPPTTITLRTYDAGQTLPFGSGGFGLALWDNVHVLVYNPNKTGSCRPFDETLISKRNHTKWIGSSSYGTQPSPDFEWQSDTGAVWRNNQDGAYYRPGGIAAFAGGGYPNNYLYITDYNNMSVQRVNLDNGNPLGRLGSTSTSCPTTGTPWSTNSDRYVNNHCAHTFDSPQGVHADSAHNVYVADSGNRRIVKYDSAGNFVAWIGYGQNPWVAGDDLWQNATTVQTPLTLYNAGATDNPRMMLLPWSLTSDATYLYIVDYGANRILRRDRTTGAFHSYIGNGNDGWITSTTPQPGNAGSAAGFFRDPRGIVLAGGFLYIADEGNHRIVRVNVTTGASTGWLGDGAATWNSMATVPTGIGQSANKYFRNPSAVASDGTYLYVADRLNNRIVKWRIDGSNCAAPARSESYCGWLGHGKVSWENQQSAPGSDPYAGVSYYPPDYYAQPHGLALVTSAAKNTKRTYLYLTSVFNGRVGRINLDCVDTPSAGSGGVCDPLFDPYTP</sequence>
<dbReference type="PROSITE" id="PS51125">
    <property type="entry name" value="NHL"/>
    <property type="match status" value="1"/>
</dbReference>
<dbReference type="CDD" id="cd05819">
    <property type="entry name" value="NHL"/>
    <property type="match status" value="1"/>
</dbReference>
<dbReference type="Proteomes" id="UP000006048">
    <property type="component" value="Chromosome"/>
</dbReference>
<protein>
    <submittedName>
        <fullName evidence="3">Peptidase M30, hyicolysin</fullName>
    </submittedName>
</protein>
<dbReference type="InterPro" id="IPR001258">
    <property type="entry name" value="NHL_repeat"/>
</dbReference>
<gene>
    <name evidence="3" type="ordered locus">Turpa_1213</name>
</gene>
<dbReference type="PANTHER" id="PTHR46388:SF2">
    <property type="entry name" value="NHL REPEAT-CONTAINING PROTEIN 2"/>
    <property type="match status" value="1"/>
</dbReference>
<feature type="repeat" description="NHL" evidence="2">
    <location>
        <begin position="792"/>
        <end position="824"/>
    </location>
</feature>
<reference evidence="3 4" key="1">
    <citation type="submission" date="2012-06" db="EMBL/GenBank/DDBJ databases">
        <title>The complete chromosome of genome of Turneriella parva DSM 21527.</title>
        <authorList>
            <consortium name="US DOE Joint Genome Institute (JGI-PGF)"/>
            <person name="Lucas S."/>
            <person name="Han J."/>
            <person name="Lapidus A."/>
            <person name="Bruce D."/>
            <person name="Goodwin L."/>
            <person name="Pitluck S."/>
            <person name="Peters L."/>
            <person name="Kyrpides N."/>
            <person name="Mavromatis K."/>
            <person name="Ivanova N."/>
            <person name="Mikhailova N."/>
            <person name="Chertkov O."/>
            <person name="Detter J.C."/>
            <person name="Tapia R."/>
            <person name="Han C."/>
            <person name="Land M."/>
            <person name="Hauser L."/>
            <person name="Markowitz V."/>
            <person name="Cheng J.-F."/>
            <person name="Hugenholtz P."/>
            <person name="Woyke T."/>
            <person name="Wu D."/>
            <person name="Gronow S."/>
            <person name="Wellnitz S."/>
            <person name="Brambilla E."/>
            <person name="Klenk H.-P."/>
            <person name="Eisen J.A."/>
        </authorList>
    </citation>
    <scope>NUCLEOTIDE SEQUENCE [LARGE SCALE GENOMIC DNA]</scope>
    <source>
        <strain evidence="4">ATCC BAA-1111 / DSM 21527 / NCTC 11395 / H</strain>
    </source>
</reference>
<evidence type="ECO:0000256" key="1">
    <source>
        <dbReference type="ARBA" id="ARBA00022737"/>
    </source>
</evidence>
<dbReference type="EMBL" id="CP002959">
    <property type="protein sequence ID" value="AFM11861.1"/>
    <property type="molecule type" value="Genomic_DNA"/>
</dbReference>
<dbReference type="HOGENOM" id="CLU_279389_0_0_12"/>
<keyword evidence="4" id="KW-1185">Reference proteome</keyword>
<dbReference type="RefSeq" id="WP_014802377.1">
    <property type="nucleotide sequence ID" value="NC_018020.1"/>
</dbReference>
<dbReference type="SUPFAM" id="SSF63825">
    <property type="entry name" value="YWTD domain"/>
    <property type="match status" value="1"/>
</dbReference>
<proteinExistence type="predicted"/>
<dbReference type="Gene3D" id="2.120.10.30">
    <property type="entry name" value="TolB, C-terminal domain"/>
    <property type="match status" value="1"/>
</dbReference>
<evidence type="ECO:0000256" key="2">
    <source>
        <dbReference type="PROSITE-ProRule" id="PRU00504"/>
    </source>
</evidence>
<keyword evidence="1" id="KW-0677">Repeat</keyword>